<evidence type="ECO:0000313" key="2">
    <source>
        <dbReference type="EMBL" id="QGK68546.1"/>
    </source>
</evidence>
<dbReference type="KEGG" id="sace:GIY23_02325"/>
<dbReference type="RefSeq" id="WP_154075155.1">
    <property type="nucleotide sequence ID" value="NZ_CP045929.1"/>
</dbReference>
<protein>
    <submittedName>
        <fullName evidence="2">Uncharacterized protein</fullName>
    </submittedName>
</protein>
<feature type="region of interest" description="Disordered" evidence="1">
    <location>
        <begin position="28"/>
        <end position="52"/>
    </location>
</feature>
<sequence length="101" mass="10183">MPSDGESVTLGSVGATYRRGFCSKATGQRRPLMATNRTAPAATAPAAVSTGPTGTMRARILVGGADRKCSAAPPNPVVTVPTTRAVAETCARPVTNPGDSL</sequence>
<accession>A0A5Q3Q4X1</accession>
<evidence type="ECO:0000256" key="1">
    <source>
        <dbReference type="SAM" id="MobiDB-lite"/>
    </source>
</evidence>
<organism evidence="2 3">
    <name type="scientific">Allosaccharopolyspora coralli</name>
    <dbReference type="NCBI Taxonomy" id="2665642"/>
    <lineage>
        <taxon>Bacteria</taxon>
        <taxon>Bacillati</taxon>
        <taxon>Actinomycetota</taxon>
        <taxon>Actinomycetes</taxon>
        <taxon>Pseudonocardiales</taxon>
        <taxon>Pseudonocardiaceae</taxon>
        <taxon>Allosaccharopolyspora</taxon>
    </lineage>
</organism>
<name>A0A5Q3Q4X1_9PSEU</name>
<dbReference type="AlphaFoldDB" id="A0A5Q3Q4X1"/>
<feature type="compositionally biased region" description="Low complexity" evidence="1">
    <location>
        <begin position="34"/>
        <end position="52"/>
    </location>
</feature>
<dbReference type="Proteomes" id="UP000371041">
    <property type="component" value="Chromosome"/>
</dbReference>
<evidence type="ECO:0000313" key="3">
    <source>
        <dbReference type="Proteomes" id="UP000371041"/>
    </source>
</evidence>
<dbReference type="EMBL" id="CP045929">
    <property type="protein sequence ID" value="QGK68546.1"/>
    <property type="molecule type" value="Genomic_DNA"/>
</dbReference>
<gene>
    <name evidence="2" type="ORF">GIY23_02325</name>
</gene>
<keyword evidence="3" id="KW-1185">Reference proteome</keyword>
<proteinExistence type="predicted"/>
<reference evidence="3" key="1">
    <citation type="submission" date="2019-11" db="EMBL/GenBank/DDBJ databases">
        <title>The complete genome sequence of Saccharopolyspora sp. E2A.</title>
        <authorList>
            <person name="Zhang G."/>
        </authorList>
    </citation>
    <scope>NUCLEOTIDE SEQUENCE [LARGE SCALE GENOMIC DNA]</scope>
    <source>
        <strain evidence="3">E2A</strain>
    </source>
</reference>